<keyword evidence="5 9" id="KW-0418">Kinase</keyword>
<dbReference type="GO" id="GO:0009088">
    <property type="term" value="P:threonine biosynthetic process"/>
    <property type="evidence" value="ECO:0007669"/>
    <property type="project" value="UniProtKB-UniPathway"/>
</dbReference>
<dbReference type="PANTHER" id="PTHR21499">
    <property type="entry name" value="ASPARTATE KINASE"/>
    <property type="match status" value="1"/>
</dbReference>
<keyword evidence="10" id="KW-0028">Amino-acid biosynthesis</keyword>
<dbReference type="PANTHER" id="PTHR21499:SF67">
    <property type="entry name" value="ASPARTOKINASE 3"/>
    <property type="match status" value="1"/>
</dbReference>
<evidence type="ECO:0000256" key="3">
    <source>
        <dbReference type="ARBA" id="ARBA00022679"/>
    </source>
</evidence>
<dbReference type="InterPro" id="IPR045865">
    <property type="entry name" value="ACT-like_dom_sf"/>
</dbReference>
<dbReference type="UniPathway" id="UPA00050">
    <property type="reaction ID" value="UER00461"/>
</dbReference>
<dbReference type="FunFam" id="3.30.2130.10:FF:000001">
    <property type="entry name" value="Bifunctional aspartokinase/homoserine dehydrogenase"/>
    <property type="match status" value="1"/>
</dbReference>
<dbReference type="Gene3D" id="3.40.1160.10">
    <property type="entry name" value="Acetylglutamate kinase-like"/>
    <property type="match status" value="1"/>
</dbReference>
<proteinExistence type="inferred from homology"/>
<evidence type="ECO:0000256" key="2">
    <source>
        <dbReference type="ARBA" id="ARBA00010122"/>
    </source>
</evidence>
<dbReference type="RefSeq" id="WP_184678793.1">
    <property type="nucleotide sequence ID" value="NZ_JACHGY010000001.1"/>
</dbReference>
<name>A0A7X0H8M6_9BACT</name>
<dbReference type="NCBIfam" id="NF006540">
    <property type="entry name" value="PRK09034.1"/>
    <property type="match status" value="1"/>
</dbReference>
<dbReference type="PROSITE" id="PS00324">
    <property type="entry name" value="ASPARTOKINASE"/>
    <property type="match status" value="1"/>
</dbReference>
<dbReference type="InterPro" id="IPR005260">
    <property type="entry name" value="Asp_kin_monofn"/>
</dbReference>
<keyword evidence="13" id="KW-1185">Reference proteome</keyword>
<dbReference type="PROSITE" id="PS51671">
    <property type="entry name" value="ACT"/>
    <property type="match status" value="1"/>
</dbReference>
<comment type="pathway">
    <text evidence="10">Amino-acid biosynthesis; L-threonine biosynthesis; L-threonine from L-aspartate: step 1/5.</text>
</comment>
<dbReference type="GO" id="GO:0004072">
    <property type="term" value="F:aspartate kinase activity"/>
    <property type="evidence" value="ECO:0007669"/>
    <property type="project" value="UniProtKB-EC"/>
</dbReference>
<accession>A0A7X0H8M6</accession>
<reference evidence="12 13" key="1">
    <citation type="submission" date="2020-08" db="EMBL/GenBank/DDBJ databases">
        <title>Genomic Encyclopedia of Type Strains, Phase IV (KMG-IV): sequencing the most valuable type-strain genomes for metagenomic binning, comparative biology and taxonomic classification.</title>
        <authorList>
            <person name="Goeker M."/>
        </authorList>
    </citation>
    <scope>NUCLEOTIDE SEQUENCE [LARGE SCALE GENOMIC DNA]</scope>
    <source>
        <strain evidence="12 13">DSM 103725</strain>
    </source>
</reference>
<gene>
    <name evidence="12" type="ORF">HNQ40_003121</name>
</gene>
<dbReference type="GO" id="GO:0005829">
    <property type="term" value="C:cytosol"/>
    <property type="evidence" value="ECO:0007669"/>
    <property type="project" value="TreeGrafter"/>
</dbReference>
<dbReference type="InterPro" id="IPR054352">
    <property type="entry name" value="ACT_Aspartokinase"/>
</dbReference>
<evidence type="ECO:0000256" key="7">
    <source>
        <dbReference type="ARBA" id="ARBA00047872"/>
    </source>
</evidence>
<protein>
    <recommendedName>
        <fullName evidence="9">Aspartokinase</fullName>
        <ecNumber evidence="9">2.7.2.4</ecNumber>
    </recommendedName>
</protein>
<feature type="domain" description="ACT" evidence="11">
    <location>
        <begin position="390"/>
        <end position="450"/>
    </location>
</feature>
<dbReference type="GO" id="GO:0005524">
    <property type="term" value="F:ATP binding"/>
    <property type="evidence" value="ECO:0007669"/>
    <property type="project" value="UniProtKB-KW"/>
</dbReference>
<dbReference type="NCBIfam" id="TIGR00657">
    <property type="entry name" value="asp_kinases"/>
    <property type="match status" value="1"/>
</dbReference>
<comment type="caution">
    <text evidence="12">The sequence shown here is derived from an EMBL/GenBank/DDBJ whole genome shotgun (WGS) entry which is preliminary data.</text>
</comment>
<evidence type="ECO:0000256" key="4">
    <source>
        <dbReference type="ARBA" id="ARBA00022741"/>
    </source>
</evidence>
<organism evidence="12 13">
    <name type="scientific">Algisphaera agarilytica</name>
    <dbReference type="NCBI Taxonomy" id="1385975"/>
    <lineage>
        <taxon>Bacteria</taxon>
        <taxon>Pseudomonadati</taxon>
        <taxon>Planctomycetota</taxon>
        <taxon>Phycisphaerae</taxon>
        <taxon>Phycisphaerales</taxon>
        <taxon>Phycisphaeraceae</taxon>
        <taxon>Algisphaera</taxon>
    </lineage>
</organism>
<keyword evidence="6 8" id="KW-0067">ATP-binding</keyword>
<evidence type="ECO:0000259" key="11">
    <source>
        <dbReference type="PROSITE" id="PS51671"/>
    </source>
</evidence>
<evidence type="ECO:0000256" key="1">
    <source>
        <dbReference type="ARBA" id="ARBA00004766"/>
    </source>
</evidence>
<dbReference type="GO" id="GO:0009090">
    <property type="term" value="P:homoserine biosynthetic process"/>
    <property type="evidence" value="ECO:0007669"/>
    <property type="project" value="TreeGrafter"/>
</dbReference>
<dbReference type="InterPro" id="IPR018042">
    <property type="entry name" value="Aspartate_kinase_CS"/>
</dbReference>
<dbReference type="InterPro" id="IPR001048">
    <property type="entry name" value="Asp/Glu/Uridylate_kinase"/>
</dbReference>
<keyword evidence="3 9" id="KW-0808">Transferase</keyword>
<dbReference type="Pfam" id="PF22468">
    <property type="entry name" value="ACT_9"/>
    <property type="match status" value="1"/>
</dbReference>
<dbReference type="Proteomes" id="UP000541810">
    <property type="component" value="Unassembled WGS sequence"/>
</dbReference>
<dbReference type="PIRSF" id="PIRSF000726">
    <property type="entry name" value="Asp_kin"/>
    <property type="match status" value="1"/>
</dbReference>
<dbReference type="Gene3D" id="3.30.2130.10">
    <property type="entry name" value="VC0802-like"/>
    <property type="match status" value="1"/>
</dbReference>
<dbReference type="EC" id="2.7.2.4" evidence="9"/>
<dbReference type="GO" id="GO:0009089">
    <property type="term" value="P:lysine biosynthetic process via diaminopimelate"/>
    <property type="evidence" value="ECO:0007669"/>
    <property type="project" value="UniProtKB-UniPathway"/>
</dbReference>
<dbReference type="Pfam" id="PF00696">
    <property type="entry name" value="AA_kinase"/>
    <property type="match status" value="1"/>
</dbReference>
<evidence type="ECO:0000256" key="6">
    <source>
        <dbReference type="ARBA" id="ARBA00022840"/>
    </source>
</evidence>
<dbReference type="InterPro" id="IPR001341">
    <property type="entry name" value="Asp_kinase"/>
</dbReference>
<dbReference type="SUPFAM" id="SSF53633">
    <property type="entry name" value="Carbamate kinase-like"/>
    <property type="match status" value="1"/>
</dbReference>
<comment type="catalytic activity">
    <reaction evidence="7 9">
        <text>L-aspartate + ATP = 4-phospho-L-aspartate + ADP</text>
        <dbReference type="Rhea" id="RHEA:23776"/>
        <dbReference type="ChEBI" id="CHEBI:29991"/>
        <dbReference type="ChEBI" id="CHEBI:30616"/>
        <dbReference type="ChEBI" id="CHEBI:57535"/>
        <dbReference type="ChEBI" id="CHEBI:456216"/>
        <dbReference type="EC" id="2.7.2.4"/>
    </reaction>
</comment>
<dbReference type="UniPathway" id="UPA00051">
    <property type="reaction ID" value="UER00462"/>
</dbReference>
<comment type="pathway">
    <text evidence="10">Amino-acid biosynthesis; L-methionine biosynthesis via de novo pathway; L-homoserine from L-aspartate: step 1/3.</text>
</comment>
<dbReference type="SUPFAM" id="SSF55021">
    <property type="entry name" value="ACT-like"/>
    <property type="match status" value="2"/>
</dbReference>
<sequence length="450" mass="48717">MNASPSTPSTVKVAKFGGSSLASSEQIAKAHAIIDADPDRRFVVPSAPGKRSADDRKVTDLLYLCHESAGQGVAFDEAFGIIEKRFRGIAEELGVELDMDALLGEVKAKIAENAQTGRGPDYAASRGEYLNGRILAERLGIAFVDSAEVIFFNSLGRLDEERTYRTLGDKLQELGRAVVPGFYGSTPEGHIKTFSRGGSDVTGAIVARATGAKVYENWTDVSGLLMTDPRVVNQPQTIETLTYRELRELSYMGATVLHPEAVFPVRHAGIPVNIRNTNDPEHPGTLIVGSDTEQPTRYPITGIAGRKDFTIIHLEKTLMNEVIGYGEQVLGILRRNGVSFEHMPSGIDTLSIVVADDELTGKLDRVLEDLRRDIEPDTLSVDPDLALIATVGRNMKTKPGMAATLFSALAEASVNIRMIDQGSSELNIIVGVNVNDFDTALNAIYAAYVK</sequence>
<evidence type="ECO:0000256" key="10">
    <source>
        <dbReference type="RuleBase" id="RU004249"/>
    </source>
</evidence>
<comment type="similarity">
    <text evidence="2 9">Belongs to the aspartokinase family.</text>
</comment>
<dbReference type="CDD" id="cd04916">
    <property type="entry name" value="ACT_AKiii-YclM-BS_2"/>
    <property type="match status" value="1"/>
</dbReference>
<dbReference type="InterPro" id="IPR036393">
    <property type="entry name" value="AceGlu_kinase-like_sf"/>
</dbReference>
<dbReference type="UniPathway" id="UPA00034">
    <property type="reaction ID" value="UER00015"/>
</dbReference>
<feature type="binding site" evidence="8">
    <location>
        <begin position="219"/>
        <end position="220"/>
    </location>
    <ligand>
        <name>ATP</name>
        <dbReference type="ChEBI" id="CHEBI:30616"/>
    </ligand>
</feature>
<keyword evidence="4 8" id="KW-0547">Nucleotide-binding</keyword>
<comment type="pathway">
    <text evidence="1 10">Amino-acid biosynthesis; L-lysine biosynthesis via DAP pathway; (S)-tetrahydrodipicolinate from L-aspartate: step 1/4.</text>
</comment>
<evidence type="ECO:0000256" key="9">
    <source>
        <dbReference type="RuleBase" id="RU003448"/>
    </source>
</evidence>
<evidence type="ECO:0000313" key="12">
    <source>
        <dbReference type="EMBL" id="MBB6431315.1"/>
    </source>
</evidence>
<evidence type="ECO:0000256" key="8">
    <source>
        <dbReference type="PIRSR" id="PIRSR000726-1"/>
    </source>
</evidence>
<dbReference type="EMBL" id="JACHGY010000001">
    <property type="protein sequence ID" value="MBB6431315.1"/>
    <property type="molecule type" value="Genomic_DNA"/>
</dbReference>
<feature type="binding site" evidence="8">
    <location>
        <position position="230"/>
    </location>
    <ligand>
        <name>ATP</name>
        <dbReference type="ChEBI" id="CHEBI:30616"/>
    </ligand>
</feature>
<evidence type="ECO:0000256" key="5">
    <source>
        <dbReference type="ARBA" id="ARBA00022777"/>
    </source>
</evidence>
<evidence type="ECO:0000313" key="13">
    <source>
        <dbReference type="Proteomes" id="UP000541810"/>
    </source>
</evidence>
<dbReference type="InterPro" id="IPR002912">
    <property type="entry name" value="ACT_dom"/>
</dbReference>
<dbReference type="AlphaFoldDB" id="A0A7X0H8M6"/>